<dbReference type="EMBL" id="CP016364">
    <property type="protein sequence ID" value="APG46757.1"/>
    <property type="molecule type" value="Genomic_DNA"/>
</dbReference>
<dbReference type="CDD" id="cd01335">
    <property type="entry name" value="Radical_SAM"/>
    <property type="match status" value="1"/>
</dbReference>
<dbReference type="Proteomes" id="UP000183859">
    <property type="component" value="Chromosome"/>
</dbReference>
<sequence length="391" mass="43649">MKISHGNLRFLAFVLYLFQILRHNQLMIEIVPLPLQRRKARASLSNAAGRFDMARAAVDDGWGSLEDSGDAAVPIKIETDIRMEQARTLISYNKSPDLPFDRSINTYRGCEHGCIYCFARPSHAYLGLSPGLDFETRLIARPNAAEVLRRELSQPRYKVAPMAIGTNTDPYQPCERDLGLTRACLEVLRDFSHPVAIVTKGTLVERDIDVLAALATRGLVRVGVSVTTLDPDLSRRMEPRAPSPARRLATIRRLSDAGIPVRIMTSPIVPGLTDHELEALLAAGAEAGADAASWIMLRLPREVSELWQEWLAEHVPLRAEKVMARLREMHGGRDYDPRWGLRMRGEGPYAEVIANRFKAACKRLGLIQKSPVLRCDLFTKPAQVGDQLALF</sequence>
<evidence type="ECO:0000313" key="6">
    <source>
        <dbReference type="Proteomes" id="UP000183859"/>
    </source>
</evidence>
<accession>A0A1L3I3W4</accession>
<dbReference type="Pfam" id="PF04055">
    <property type="entry name" value="Radical_SAM"/>
    <property type="match status" value="1"/>
</dbReference>
<reference evidence="6" key="1">
    <citation type="submission" date="2016-07" db="EMBL/GenBank/DDBJ databases">
        <title>Phaeobacter portensis sp. nov., a tropodithietic acid producing bacterium isolated from a German harbor.</title>
        <authorList>
            <person name="Freese H.M."/>
            <person name="Bunk B."/>
            <person name="Breider S."/>
            <person name="Brinkhoff T."/>
        </authorList>
    </citation>
    <scope>NUCLEOTIDE SEQUENCE [LARGE SCALE GENOMIC DNA]</scope>
    <source>
        <strain evidence="6">P97</strain>
    </source>
</reference>
<keyword evidence="6" id="KW-1185">Reference proteome</keyword>
<dbReference type="GO" id="GO:0003824">
    <property type="term" value="F:catalytic activity"/>
    <property type="evidence" value="ECO:0007669"/>
    <property type="project" value="InterPro"/>
</dbReference>
<dbReference type="PANTHER" id="PTHR43432">
    <property type="entry name" value="SLR0285 PROTEIN"/>
    <property type="match status" value="1"/>
</dbReference>
<dbReference type="AlphaFoldDB" id="A0A1L3I3W4"/>
<dbReference type="NCBIfam" id="NF033668">
    <property type="entry name" value="rSAM_PA0069"/>
    <property type="match status" value="1"/>
</dbReference>
<dbReference type="InterPro" id="IPR006638">
    <property type="entry name" value="Elp3/MiaA/NifB-like_rSAM"/>
</dbReference>
<dbReference type="InterPro" id="IPR007197">
    <property type="entry name" value="rSAM"/>
</dbReference>
<evidence type="ECO:0000256" key="2">
    <source>
        <dbReference type="ARBA" id="ARBA00023004"/>
    </source>
</evidence>
<proteinExistence type="predicted"/>
<organism evidence="5 6">
    <name type="scientific">Phaeobacter porticola</name>
    <dbReference type="NCBI Taxonomy" id="1844006"/>
    <lineage>
        <taxon>Bacteria</taxon>
        <taxon>Pseudomonadati</taxon>
        <taxon>Pseudomonadota</taxon>
        <taxon>Alphaproteobacteria</taxon>
        <taxon>Rhodobacterales</taxon>
        <taxon>Roseobacteraceae</taxon>
        <taxon>Phaeobacter</taxon>
    </lineage>
</organism>
<gene>
    <name evidence="5" type="ORF">PhaeoP97_01334</name>
</gene>
<dbReference type="PANTHER" id="PTHR43432:SF3">
    <property type="entry name" value="SLR0285 PROTEIN"/>
    <property type="match status" value="1"/>
</dbReference>
<dbReference type="Gene3D" id="3.80.30.30">
    <property type="match status" value="1"/>
</dbReference>
<dbReference type="SMART" id="SM00729">
    <property type="entry name" value="Elp3"/>
    <property type="match status" value="1"/>
</dbReference>
<keyword evidence="2" id="KW-0408">Iron</keyword>
<dbReference type="GO" id="GO:0046872">
    <property type="term" value="F:metal ion binding"/>
    <property type="evidence" value="ECO:0007669"/>
    <property type="project" value="UniProtKB-KW"/>
</dbReference>
<dbReference type="InterPro" id="IPR058240">
    <property type="entry name" value="rSAM_sf"/>
</dbReference>
<dbReference type="KEGG" id="php:PhaeoP97_01334"/>
<evidence type="ECO:0000256" key="1">
    <source>
        <dbReference type="ARBA" id="ARBA00022723"/>
    </source>
</evidence>
<dbReference type="SUPFAM" id="SSF102114">
    <property type="entry name" value="Radical SAM enzymes"/>
    <property type="match status" value="1"/>
</dbReference>
<keyword evidence="1" id="KW-0479">Metal-binding</keyword>
<keyword evidence="3" id="KW-0411">Iron-sulfur</keyword>
<dbReference type="STRING" id="1844006.PhaeoP97_01334"/>
<evidence type="ECO:0000313" key="5">
    <source>
        <dbReference type="EMBL" id="APG46757.1"/>
    </source>
</evidence>
<protein>
    <submittedName>
        <fullName evidence="5">Radical SAM domain-containing protein</fullName>
    </submittedName>
</protein>
<evidence type="ECO:0000259" key="4">
    <source>
        <dbReference type="PROSITE" id="PS51918"/>
    </source>
</evidence>
<dbReference type="GO" id="GO:0051536">
    <property type="term" value="F:iron-sulfur cluster binding"/>
    <property type="evidence" value="ECO:0007669"/>
    <property type="project" value="UniProtKB-KW"/>
</dbReference>
<feature type="domain" description="Radical SAM core" evidence="4">
    <location>
        <begin position="96"/>
        <end position="333"/>
    </location>
</feature>
<dbReference type="PROSITE" id="PS51918">
    <property type="entry name" value="RADICAL_SAM"/>
    <property type="match status" value="1"/>
</dbReference>
<evidence type="ECO:0000256" key="3">
    <source>
        <dbReference type="ARBA" id="ARBA00023014"/>
    </source>
</evidence>
<name>A0A1L3I3W4_9RHOB</name>
<dbReference type="SFLD" id="SFLDG01084">
    <property type="entry name" value="Uncharacterised_Radical_SAM_Su"/>
    <property type="match status" value="1"/>
</dbReference>
<dbReference type="SFLD" id="SFLDS00029">
    <property type="entry name" value="Radical_SAM"/>
    <property type="match status" value="1"/>
</dbReference>
<dbReference type="InterPro" id="IPR040086">
    <property type="entry name" value="MJ0683-like"/>
</dbReference>